<name>A0ABD1EFC4_HYPHA</name>
<dbReference type="InterPro" id="IPR045668">
    <property type="entry name" value="FHIP_KELAA_motif"/>
</dbReference>
<dbReference type="EMBL" id="JBDJPC010000008">
    <property type="protein sequence ID" value="KAL1493126.1"/>
    <property type="molecule type" value="Genomic_DNA"/>
</dbReference>
<dbReference type="PANTHER" id="PTHR21705">
    <property type="entry name" value="RAI16 PROTEIN-RELATED"/>
    <property type="match status" value="1"/>
</dbReference>
<protein>
    <recommendedName>
        <fullName evidence="2">FHF complex subunit HOOK-interacting protein C-terminal domain-containing protein</fullName>
    </recommendedName>
</protein>
<organism evidence="3 4">
    <name type="scientific">Hypothenemus hampei</name>
    <name type="common">Coffee berry borer</name>
    <dbReference type="NCBI Taxonomy" id="57062"/>
    <lineage>
        <taxon>Eukaryota</taxon>
        <taxon>Metazoa</taxon>
        <taxon>Ecdysozoa</taxon>
        <taxon>Arthropoda</taxon>
        <taxon>Hexapoda</taxon>
        <taxon>Insecta</taxon>
        <taxon>Pterygota</taxon>
        <taxon>Neoptera</taxon>
        <taxon>Endopterygota</taxon>
        <taxon>Coleoptera</taxon>
        <taxon>Polyphaga</taxon>
        <taxon>Cucujiformia</taxon>
        <taxon>Curculionidae</taxon>
        <taxon>Scolytinae</taxon>
        <taxon>Hypothenemus</taxon>
    </lineage>
</organism>
<comment type="similarity">
    <text evidence="1">Belongs to the FHIP family.</text>
</comment>
<dbReference type="Proteomes" id="UP001566132">
    <property type="component" value="Unassembled WGS sequence"/>
</dbReference>
<reference evidence="3 4" key="1">
    <citation type="submission" date="2024-05" db="EMBL/GenBank/DDBJ databases">
        <title>Genetic variation in Jamaican populations of the coffee berry borer (Hypothenemus hampei).</title>
        <authorList>
            <person name="Errbii M."/>
            <person name="Myrie A."/>
        </authorList>
    </citation>
    <scope>NUCLEOTIDE SEQUENCE [LARGE SCALE GENOMIC DNA]</scope>
    <source>
        <strain evidence="3">JA-Hopewell-2020-01-JO</strain>
        <tissue evidence="3">Whole body</tissue>
    </source>
</reference>
<evidence type="ECO:0000256" key="1">
    <source>
        <dbReference type="ARBA" id="ARBA00024336"/>
    </source>
</evidence>
<keyword evidence="4" id="KW-1185">Reference proteome</keyword>
<evidence type="ECO:0000313" key="4">
    <source>
        <dbReference type="Proteomes" id="UP001566132"/>
    </source>
</evidence>
<feature type="domain" description="FHF complex subunit HOOK-interacting protein C-terminal" evidence="2">
    <location>
        <begin position="573"/>
        <end position="664"/>
    </location>
</feature>
<accession>A0ABD1EFC4</accession>
<gene>
    <name evidence="3" type="ORF">ABEB36_011247</name>
</gene>
<dbReference type="Pfam" id="PF10257">
    <property type="entry name" value="RAI16-like"/>
    <property type="match status" value="1"/>
</dbReference>
<dbReference type="InterPro" id="IPR019384">
    <property type="entry name" value="FHIP"/>
</dbReference>
<sequence length="781" mass="90051">MEWFRNTPFFQNFPIRGPVNNDQEYDPQACYDSFRGHWNQALRILQRVKQLPVHDDVLGVVSHLEQMITLLLYDMNGVDRHSITVDSSRCLEHLLHENVLDRLFEWSIRAGSYTNAVKCQQMKLYDTLIGQTRHFLLQHNSFVKPLMKLLNSCHGEVFSKEINNHLVDLLNQISTLLMQYPEFIKLFFVRDKDVNRFIIFSLLIPFVHKENSIGMKARDALLLCMSLSKKDSDVALYISTYSNFSVLVASGLSGLYSVLPNTINDISVPDWHRFTPDDVKEINGLLYFVTSLEFSNAVAQVAESSIRRQLQEFLFRGFLIPVLGEALLQSNTKEQVAASAYLELIIRTVTEPGLLHSVLRFLMEVYDGEQLLNILMQRIRSSDTQLCLVSLALFESIIELNCEDILLELVFQYLQPCFHVIISQRKMLFSIDPLCPSFEKFISLAPNCCYSSEIDDSELVNFTKYKQSLYGKYYAYLYDARNKISQCQKACTSWNNSYNGDEEFLSNSEEKSDSLISFERSSGYESFSAPNTDELKEDQDFWQTSSNKYINKRVNVSHNLEEHPCLEEAPTVGPFLTILLEKLRNFMSNSIYVNLHLTGLISRLAVYPQTLLRTYILDHSLVLQPNIPSIFEIMGIIKQQIDDYMNHQVNKTSLIKYAQEVLVHREILLVNIRRYHLEKTSTPTPAPVQEPAEPPFQRNAPQRLSLSLRRLSSMLNRRPSQIETSLPMLTSTEEFQFEFVYSKFTEAQHVALCAVLLDEWVKELAALAQEHTIAQLATLMS</sequence>
<dbReference type="PANTHER" id="PTHR21705:SF11">
    <property type="entry name" value="FHIP FAMILY PROTEIN CG3558"/>
    <property type="match status" value="1"/>
</dbReference>
<dbReference type="InterPro" id="IPR045669">
    <property type="entry name" value="FHIP_C"/>
</dbReference>
<evidence type="ECO:0000259" key="2">
    <source>
        <dbReference type="Pfam" id="PF19314"/>
    </source>
</evidence>
<proteinExistence type="inferred from homology"/>
<dbReference type="Pfam" id="PF19311">
    <property type="entry name" value="KELAA"/>
    <property type="match status" value="1"/>
</dbReference>
<dbReference type="Pfam" id="PF19314">
    <property type="entry name" value="DUF5917"/>
    <property type="match status" value="1"/>
</dbReference>
<evidence type="ECO:0000313" key="3">
    <source>
        <dbReference type="EMBL" id="KAL1493126.1"/>
    </source>
</evidence>
<comment type="caution">
    <text evidence="3">The sequence shown here is derived from an EMBL/GenBank/DDBJ whole genome shotgun (WGS) entry which is preliminary data.</text>
</comment>
<dbReference type="AlphaFoldDB" id="A0ABD1EFC4"/>